<sequence>MSAPLFSTYSPPPRPPPPPAPPNSVSAPLRSHALLRDLVRRCSAARRSDEYASADAHRSLLESLADGRNVVPPDLRGRKGACDAGRGAFFLSIARGKVFDRHYGRCVVMFGVPFQYTLSHVVLNKPPPVHPRFPAHCLSRREVSTSPLILKLKYFLSM</sequence>
<gene>
    <name evidence="2" type="ORF">CHYS00102_LOCUS9889</name>
    <name evidence="3" type="ORF">CHYS00102_LOCUS9890</name>
</gene>
<dbReference type="AlphaFoldDB" id="A0A6U5F8V4"/>
<protein>
    <submittedName>
        <fullName evidence="3">Uncharacterized protein</fullName>
    </submittedName>
</protein>
<reference evidence="3" key="1">
    <citation type="submission" date="2021-01" db="EMBL/GenBank/DDBJ databases">
        <authorList>
            <person name="Corre E."/>
            <person name="Pelletier E."/>
            <person name="Niang G."/>
            <person name="Scheremetjew M."/>
            <person name="Finn R."/>
            <person name="Kale V."/>
            <person name="Holt S."/>
            <person name="Cochrane G."/>
            <person name="Meng A."/>
            <person name="Brown T."/>
            <person name="Cohen L."/>
        </authorList>
    </citation>
    <scope>NUCLEOTIDE SEQUENCE</scope>
    <source>
        <strain evidence="3">308</strain>
    </source>
</reference>
<dbReference type="EMBL" id="HBFR01013589">
    <property type="protein sequence ID" value="CAD8882695.1"/>
    <property type="molecule type" value="Transcribed_RNA"/>
</dbReference>
<evidence type="ECO:0000313" key="3">
    <source>
        <dbReference type="EMBL" id="CAD8882695.1"/>
    </source>
</evidence>
<feature type="compositionally biased region" description="Pro residues" evidence="1">
    <location>
        <begin position="10"/>
        <end position="22"/>
    </location>
</feature>
<proteinExistence type="predicted"/>
<organism evidence="3">
    <name type="scientific">Corethron hystrix</name>
    <dbReference type="NCBI Taxonomy" id="216773"/>
    <lineage>
        <taxon>Eukaryota</taxon>
        <taxon>Sar</taxon>
        <taxon>Stramenopiles</taxon>
        <taxon>Ochrophyta</taxon>
        <taxon>Bacillariophyta</taxon>
        <taxon>Coscinodiscophyceae</taxon>
        <taxon>Corethrophycidae</taxon>
        <taxon>Corethrales</taxon>
        <taxon>Corethraceae</taxon>
        <taxon>Corethron</taxon>
    </lineage>
</organism>
<name>A0A6U5F8V4_9STRA</name>
<accession>A0A6U5F8V4</accession>
<evidence type="ECO:0000313" key="2">
    <source>
        <dbReference type="EMBL" id="CAD8882694.1"/>
    </source>
</evidence>
<dbReference type="EMBL" id="HBFR01013587">
    <property type="protein sequence ID" value="CAD8882694.1"/>
    <property type="molecule type" value="Transcribed_RNA"/>
</dbReference>
<feature type="region of interest" description="Disordered" evidence="1">
    <location>
        <begin position="1"/>
        <end position="27"/>
    </location>
</feature>
<evidence type="ECO:0000256" key="1">
    <source>
        <dbReference type="SAM" id="MobiDB-lite"/>
    </source>
</evidence>